<dbReference type="GO" id="GO:0004497">
    <property type="term" value="F:monooxygenase activity"/>
    <property type="evidence" value="ECO:0007669"/>
    <property type="project" value="UniProtKB-KW"/>
</dbReference>
<dbReference type="PANTHER" id="PTHR24305:SF147">
    <property type="entry name" value="P450, PUTATIVE (EUROFUNG)-RELATED"/>
    <property type="match status" value="1"/>
</dbReference>
<feature type="transmembrane region" description="Helical" evidence="9">
    <location>
        <begin position="21"/>
        <end position="42"/>
    </location>
</feature>
<evidence type="ECO:0000313" key="10">
    <source>
        <dbReference type="EMBL" id="KAH7142172.1"/>
    </source>
</evidence>
<keyword evidence="8" id="KW-0560">Oxidoreductase</keyword>
<evidence type="ECO:0000256" key="6">
    <source>
        <dbReference type="ARBA" id="ARBA00023033"/>
    </source>
</evidence>
<evidence type="ECO:0000313" key="11">
    <source>
        <dbReference type="Proteomes" id="UP000738349"/>
    </source>
</evidence>
<dbReference type="PRINTS" id="PR00465">
    <property type="entry name" value="EP450IV"/>
</dbReference>
<evidence type="ECO:0000256" key="5">
    <source>
        <dbReference type="ARBA" id="ARBA00023004"/>
    </source>
</evidence>
<keyword evidence="9" id="KW-0472">Membrane</keyword>
<evidence type="ECO:0000256" key="1">
    <source>
        <dbReference type="ARBA" id="ARBA00001971"/>
    </source>
</evidence>
<dbReference type="InterPro" id="IPR001128">
    <property type="entry name" value="Cyt_P450"/>
</dbReference>
<keyword evidence="9" id="KW-0812">Transmembrane</keyword>
<evidence type="ECO:0000256" key="8">
    <source>
        <dbReference type="RuleBase" id="RU000461"/>
    </source>
</evidence>
<name>A0A9P9ERH6_9HYPO</name>
<evidence type="ECO:0000256" key="3">
    <source>
        <dbReference type="ARBA" id="ARBA00022617"/>
    </source>
</evidence>
<evidence type="ECO:0000256" key="7">
    <source>
        <dbReference type="PIRSR" id="PIRSR602403-1"/>
    </source>
</evidence>
<dbReference type="InterPro" id="IPR002403">
    <property type="entry name" value="Cyt_P450_E_grp-IV"/>
</dbReference>
<comment type="caution">
    <text evidence="10">The sequence shown here is derived from an EMBL/GenBank/DDBJ whole genome shotgun (WGS) entry which is preliminary data.</text>
</comment>
<proteinExistence type="inferred from homology"/>
<comment type="similarity">
    <text evidence="2 8">Belongs to the cytochrome P450 family.</text>
</comment>
<dbReference type="PANTHER" id="PTHR24305">
    <property type="entry name" value="CYTOCHROME P450"/>
    <property type="match status" value="1"/>
</dbReference>
<keyword evidence="3 7" id="KW-0349">Heme</keyword>
<protein>
    <submittedName>
        <fullName evidence="10">Cytochrome P450</fullName>
    </submittedName>
</protein>
<reference evidence="10" key="1">
    <citation type="journal article" date="2021" name="Nat. Commun.">
        <title>Genetic determinants of endophytism in the Arabidopsis root mycobiome.</title>
        <authorList>
            <person name="Mesny F."/>
            <person name="Miyauchi S."/>
            <person name="Thiergart T."/>
            <person name="Pickel B."/>
            <person name="Atanasova L."/>
            <person name="Karlsson M."/>
            <person name="Huettel B."/>
            <person name="Barry K.W."/>
            <person name="Haridas S."/>
            <person name="Chen C."/>
            <person name="Bauer D."/>
            <person name="Andreopoulos W."/>
            <person name="Pangilinan J."/>
            <person name="LaButti K."/>
            <person name="Riley R."/>
            <person name="Lipzen A."/>
            <person name="Clum A."/>
            <person name="Drula E."/>
            <person name="Henrissat B."/>
            <person name="Kohler A."/>
            <person name="Grigoriev I.V."/>
            <person name="Martin F.M."/>
            <person name="Hacquard S."/>
        </authorList>
    </citation>
    <scope>NUCLEOTIDE SEQUENCE</scope>
    <source>
        <strain evidence="10">MPI-CAGE-AT-0147</strain>
    </source>
</reference>
<dbReference type="GO" id="GO:0005506">
    <property type="term" value="F:iron ion binding"/>
    <property type="evidence" value="ECO:0007669"/>
    <property type="project" value="InterPro"/>
</dbReference>
<accession>A0A9P9ERH6</accession>
<organism evidence="10 11">
    <name type="scientific">Dactylonectria macrodidyma</name>
    <dbReference type="NCBI Taxonomy" id="307937"/>
    <lineage>
        <taxon>Eukaryota</taxon>
        <taxon>Fungi</taxon>
        <taxon>Dikarya</taxon>
        <taxon>Ascomycota</taxon>
        <taxon>Pezizomycotina</taxon>
        <taxon>Sordariomycetes</taxon>
        <taxon>Hypocreomycetidae</taxon>
        <taxon>Hypocreales</taxon>
        <taxon>Nectriaceae</taxon>
        <taxon>Dactylonectria</taxon>
    </lineage>
</organism>
<dbReference type="Pfam" id="PF00067">
    <property type="entry name" value="p450"/>
    <property type="match status" value="1"/>
</dbReference>
<gene>
    <name evidence="10" type="ORF">EDB81DRAFT_654232</name>
</gene>
<dbReference type="SUPFAM" id="SSF48264">
    <property type="entry name" value="Cytochrome P450"/>
    <property type="match status" value="1"/>
</dbReference>
<dbReference type="EMBL" id="JAGMUV010000010">
    <property type="protein sequence ID" value="KAH7142172.1"/>
    <property type="molecule type" value="Genomic_DNA"/>
</dbReference>
<dbReference type="GO" id="GO:0020037">
    <property type="term" value="F:heme binding"/>
    <property type="evidence" value="ECO:0007669"/>
    <property type="project" value="InterPro"/>
</dbReference>
<keyword evidence="11" id="KW-1185">Reference proteome</keyword>
<comment type="cofactor">
    <cofactor evidence="1 7">
        <name>heme</name>
        <dbReference type="ChEBI" id="CHEBI:30413"/>
    </cofactor>
</comment>
<dbReference type="InterPro" id="IPR050121">
    <property type="entry name" value="Cytochrome_P450_monoxygenase"/>
</dbReference>
<keyword evidence="9" id="KW-1133">Transmembrane helix</keyword>
<dbReference type="Gene3D" id="1.10.630.10">
    <property type="entry name" value="Cytochrome P450"/>
    <property type="match status" value="1"/>
</dbReference>
<dbReference type="InterPro" id="IPR036396">
    <property type="entry name" value="Cyt_P450_sf"/>
</dbReference>
<dbReference type="OrthoDB" id="3945418at2759"/>
<dbReference type="AlphaFoldDB" id="A0A9P9ERH6"/>
<keyword evidence="4 7" id="KW-0479">Metal-binding</keyword>
<evidence type="ECO:0000256" key="2">
    <source>
        <dbReference type="ARBA" id="ARBA00010617"/>
    </source>
</evidence>
<dbReference type="PRINTS" id="PR00385">
    <property type="entry name" value="P450"/>
</dbReference>
<dbReference type="GO" id="GO:0016705">
    <property type="term" value="F:oxidoreductase activity, acting on paired donors, with incorporation or reduction of molecular oxygen"/>
    <property type="evidence" value="ECO:0007669"/>
    <property type="project" value="InterPro"/>
</dbReference>
<sequence>MNDTEFFSGIEVEDLKWHSSIWRYPLLLAIIWFLHTTSVVVYRLTWHPLAGFPGPILSRASYVYEFWFDVVLQGRYTRKISSLHEKYGPIVRVNPEELHCNDPGFIDVVYPNGKEKRDKSDHYLSAMPWGYASVGTADHDYHRLRRSPVVKFFSRSQIMKRERIFHEKIQHLCDKLLLYRDREPFQLAAAFSCFTTDALTSYCFGSSLGNLETPGWNPSFKGTVDKITGLFYLSRHLHTLARLADYMPLSVCRYVSTEISSLLELIRVTIPQLVEKARSTSDTESGDKQPTVVETILNSDLPSAEKTPERLASEAIAVVLGGTHSISTVLSIATFHLLTNPSQLERLSAELRTVVPDETDLPPWSTLEKLPYLSAVILEALRLMYGVASRISVVAPDEDLLYTPGEKSPNAPSNARTSYTVPRGYAIGISSYMIHMDPTIFPNGSQFIPDRWLDEHGQRERGLEKYMMSFSKGHRQCIGMQLAYCELYLAMTALALRVLPHMSLHDTTISDIEYDHDQLIAMPKKGSKGVQVTLH</sequence>
<dbReference type="CDD" id="cd11062">
    <property type="entry name" value="CYP58-like"/>
    <property type="match status" value="1"/>
</dbReference>
<evidence type="ECO:0000256" key="9">
    <source>
        <dbReference type="SAM" id="Phobius"/>
    </source>
</evidence>
<keyword evidence="5 7" id="KW-0408">Iron</keyword>
<feature type="binding site" description="axial binding residue" evidence="7">
    <location>
        <position position="477"/>
    </location>
    <ligand>
        <name>heme</name>
        <dbReference type="ChEBI" id="CHEBI:30413"/>
    </ligand>
    <ligandPart>
        <name>Fe</name>
        <dbReference type="ChEBI" id="CHEBI:18248"/>
    </ligandPart>
</feature>
<evidence type="ECO:0000256" key="4">
    <source>
        <dbReference type="ARBA" id="ARBA00022723"/>
    </source>
</evidence>
<keyword evidence="6 8" id="KW-0503">Monooxygenase</keyword>
<dbReference type="InterPro" id="IPR017972">
    <property type="entry name" value="Cyt_P450_CS"/>
</dbReference>
<dbReference type="Proteomes" id="UP000738349">
    <property type="component" value="Unassembled WGS sequence"/>
</dbReference>
<dbReference type="PROSITE" id="PS00086">
    <property type="entry name" value="CYTOCHROME_P450"/>
    <property type="match status" value="1"/>
</dbReference>